<dbReference type="SUPFAM" id="SSF54001">
    <property type="entry name" value="Cysteine proteinases"/>
    <property type="match status" value="1"/>
</dbReference>
<dbReference type="GO" id="GO:0019786">
    <property type="term" value="F:protein-phosphatidylethanolamide deconjugating activity"/>
    <property type="evidence" value="ECO:0007669"/>
    <property type="project" value="InterPro"/>
</dbReference>
<comment type="catalytic activity">
    <reaction evidence="10">
        <text>[protein]-C-terminal L-amino acid-glycyl-phosphatidylethanolamide + H2O = [protein]-C-terminal L-amino acid-glycine + a 1,2-diacyl-sn-glycero-3-phosphoethanolamine</text>
        <dbReference type="Rhea" id="RHEA:67548"/>
        <dbReference type="Rhea" id="RHEA-COMP:17323"/>
        <dbReference type="Rhea" id="RHEA-COMP:17324"/>
        <dbReference type="ChEBI" id="CHEBI:15377"/>
        <dbReference type="ChEBI" id="CHEBI:64612"/>
        <dbReference type="ChEBI" id="CHEBI:172940"/>
        <dbReference type="ChEBI" id="CHEBI:172941"/>
    </reaction>
    <physiologicalReaction direction="left-to-right" evidence="10">
        <dbReference type="Rhea" id="RHEA:67549"/>
    </physiologicalReaction>
</comment>
<dbReference type="GO" id="GO:0035973">
    <property type="term" value="P:aggrephagy"/>
    <property type="evidence" value="ECO:0007669"/>
    <property type="project" value="TreeGrafter"/>
</dbReference>
<gene>
    <name evidence="13" type="ORF">PGSY75_1417300</name>
</gene>
<dbReference type="VEuPathDB" id="PlasmoDB:PGABG01_1415700"/>
<keyword evidence="9" id="KW-0072">Autophagy</keyword>
<evidence type="ECO:0000256" key="11">
    <source>
        <dbReference type="SAM" id="MobiDB-lite"/>
    </source>
</evidence>
<dbReference type="GO" id="GO:0015031">
    <property type="term" value="P:protein transport"/>
    <property type="evidence" value="ECO:0007669"/>
    <property type="project" value="UniProtKB-KW"/>
</dbReference>
<dbReference type="RefSeq" id="XP_018639250.1">
    <property type="nucleotide sequence ID" value="XM_018787878.1"/>
</dbReference>
<dbReference type="InterPro" id="IPR005078">
    <property type="entry name" value="Peptidase_C54"/>
</dbReference>
<evidence type="ECO:0000256" key="6">
    <source>
        <dbReference type="ARBA" id="ARBA00022801"/>
    </source>
</evidence>
<feature type="region of interest" description="Disordered" evidence="11">
    <location>
        <begin position="1"/>
        <end position="28"/>
    </location>
</feature>
<evidence type="ECO:0000256" key="1">
    <source>
        <dbReference type="ARBA" id="ARBA00004496"/>
    </source>
</evidence>
<sequence>MSKEMKNVEDNQKEVKINSDIQETKEEENKNIDEIKNVPVIINSNKINKKDNNYIKKKNSKKTKNNFIHIKNKNVEDFYSYQNKSKYKILNYINNFKYNFSIKRYFKILVNVSLLNYLPLHLRNISNKVYIFGLCLNLKNPDEMKIFLILCKSKILFTYRSNFLIRINDNNLYRSNNSMLLDNHDSQGNTLTYDNTTYNNSNITINNNNSNVTINNNSNVTINNNSNVTINNNNNSNISINNNNNSNVSINNNNNSNVSINNNIIISTSSNTTNSSDNSLPILCQQYEHIEEQEYLIYISKKKKKKKLKKKKKYYKQRIINFTDIPEYFLKKIYIDDKECFYINLKKLSKGDNDTTYTYRKKHSQEIKENYSLQNDINKKTKDEIYGDTCTYTTSESNKTILYFDNSQKSNSADNKEMKNKNISKDNMYNYREEKKKIIKNKPENNTYDDNVEYLNNSDNDRNDPNEEMKKKIKKKINNNNNNIESEATIKNINIIKTKKNSLKILHSRSKKHSVLKIKKKKNNIIKNNNINIKQYLKYVNQNITNSHVYEKDKKYICMSDNGWGCMIRVIQMVLANILIHFNISKRYVYFHNVNDYILYKNYLNKLTCTNKEDKIIQIEETKIKQDKEMFISLNNKNKDITKDVEKHNKDNQSKSNECNLNKSTSQNNKESDVLTIHTQSNMINSSNNNNININSSSTISISNNFFVPDFFKQAYYKSSIKTDDLQCEKQITLNDTNINESQGSDIYNINNVENIANKYNSFGLHHCEYYNNFLLNNNNNNESNTENMHINNSLIYSILSEFRDLEQGKYSIQNIIYEMIKYKKIDEKQIEHFVHDWLGPTSSAIIITNLINKKKVRFVKKNKIKNNIRGTNIHMDKNICIEKVEKELTNETNDSNQIYKLLNQKKNINISKSDDNIKNDNKKYNKLSILKERKKKKYTFFSVAFETGVIYNNKVLKFFQIKQDIFIIIWICLKLGIDSLNVSKYKKSLLSCFLLKQFQGISSGNTNTSAHYFYSANDNGLFYLDPHIKCQNAFTDFNRNISSEFFMHKVKFLPWEYLNSSLSLIFVVQSKDDYFNLIQNLKLIDSSLFEIYHEEPQYVYKNELNYDTDDSGLVVL</sequence>
<dbReference type="AlphaFoldDB" id="A0A151L9Y8"/>
<dbReference type="GO" id="GO:0005737">
    <property type="term" value="C:cytoplasm"/>
    <property type="evidence" value="ECO:0007669"/>
    <property type="project" value="UniProtKB-SubCell"/>
</dbReference>
<proteinExistence type="inferred from homology"/>
<evidence type="ECO:0000256" key="9">
    <source>
        <dbReference type="ARBA" id="ARBA00023006"/>
    </source>
</evidence>
<keyword evidence="3" id="KW-0813">Transport</keyword>
<organism evidence="13 14">
    <name type="scientific">Plasmodium gaboni</name>
    <dbReference type="NCBI Taxonomy" id="647221"/>
    <lineage>
        <taxon>Eukaryota</taxon>
        <taxon>Sar</taxon>
        <taxon>Alveolata</taxon>
        <taxon>Apicomplexa</taxon>
        <taxon>Aconoidasida</taxon>
        <taxon>Haemosporida</taxon>
        <taxon>Plasmodiidae</taxon>
        <taxon>Plasmodium</taxon>
        <taxon>Plasmodium (Laverania)</taxon>
    </lineage>
</organism>
<dbReference type="Pfam" id="PF03416">
    <property type="entry name" value="Peptidase_C54"/>
    <property type="match status" value="2"/>
</dbReference>
<dbReference type="KEGG" id="pgab:PGSY75_1417300"/>
<protein>
    <submittedName>
        <fullName evidence="13">Putative cysteine protease ATG4</fullName>
    </submittedName>
</protein>
<dbReference type="EMBL" id="LVLB01000015">
    <property type="protein sequence ID" value="KYN95784.1"/>
    <property type="molecule type" value="Genomic_DNA"/>
</dbReference>
<feature type="domain" description="Peptidase C54 catalytic" evidence="12">
    <location>
        <begin position="785"/>
        <end position="1080"/>
    </location>
</feature>
<keyword evidence="6" id="KW-0378">Hydrolase</keyword>
<feature type="compositionally biased region" description="Polar residues" evidence="11">
    <location>
        <begin position="654"/>
        <end position="669"/>
    </location>
</feature>
<name>A0A151L9Y8_9APIC</name>
<comment type="subcellular location">
    <subcellularLocation>
        <location evidence="1">Cytoplasm</location>
    </subcellularLocation>
</comment>
<feature type="region of interest" description="Disordered" evidence="11">
    <location>
        <begin position="642"/>
        <end position="670"/>
    </location>
</feature>
<evidence type="ECO:0000256" key="2">
    <source>
        <dbReference type="ARBA" id="ARBA00010958"/>
    </source>
</evidence>
<feature type="compositionally biased region" description="Basic and acidic residues" evidence="11">
    <location>
        <begin position="642"/>
        <end position="653"/>
    </location>
</feature>
<feature type="region of interest" description="Disordered" evidence="11">
    <location>
        <begin position="442"/>
        <end position="466"/>
    </location>
</feature>
<dbReference type="InterPro" id="IPR046792">
    <property type="entry name" value="Peptidase_C54_cat"/>
</dbReference>
<comment type="caution">
    <text evidence="13">The sequence shown here is derived from an EMBL/GenBank/DDBJ whole genome shotgun (WGS) entry which is preliminary data.</text>
</comment>
<evidence type="ECO:0000256" key="7">
    <source>
        <dbReference type="ARBA" id="ARBA00022807"/>
    </source>
</evidence>
<dbReference type="GO" id="GO:0034727">
    <property type="term" value="P:piecemeal microautophagy of the nucleus"/>
    <property type="evidence" value="ECO:0007669"/>
    <property type="project" value="TreeGrafter"/>
</dbReference>
<dbReference type="GO" id="GO:0000045">
    <property type="term" value="P:autophagosome assembly"/>
    <property type="evidence" value="ECO:0007669"/>
    <property type="project" value="TreeGrafter"/>
</dbReference>
<evidence type="ECO:0000313" key="13">
    <source>
        <dbReference type="EMBL" id="KYN95784.1"/>
    </source>
</evidence>
<evidence type="ECO:0000256" key="5">
    <source>
        <dbReference type="ARBA" id="ARBA00022670"/>
    </source>
</evidence>
<evidence type="ECO:0000259" key="12">
    <source>
        <dbReference type="Pfam" id="PF03416"/>
    </source>
</evidence>
<evidence type="ECO:0000256" key="4">
    <source>
        <dbReference type="ARBA" id="ARBA00022490"/>
    </source>
</evidence>
<keyword evidence="7" id="KW-0788">Thiol protease</keyword>
<dbReference type="GO" id="GO:0004197">
    <property type="term" value="F:cysteine-type endopeptidase activity"/>
    <property type="evidence" value="ECO:0007669"/>
    <property type="project" value="TreeGrafter"/>
</dbReference>
<dbReference type="VEuPathDB" id="PlasmoDB:PGSY75_1417300"/>
<dbReference type="GO" id="GO:0016485">
    <property type="term" value="P:protein processing"/>
    <property type="evidence" value="ECO:0007669"/>
    <property type="project" value="TreeGrafter"/>
</dbReference>
<feature type="domain" description="Peptidase C54 catalytic" evidence="12">
    <location>
        <begin position="554"/>
        <end position="605"/>
    </location>
</feature>
<evidence type="ECO:0000256" key="8">
    <source>
        <dbReference type="ARBA" id="ARBA00022927"/>
    </source>
</evidence>
<keyword evidence="5 13" id="KW-0645">Protease</keyword>
<accession>A0A151L9Y8</accession>
<dbReference type="GO" id="GO:0000423">
    <property type="term" value="P:mitophagy"/>
    <property type="evidence" value="ECO:0007669"/>
    <property type="project" value="TreeGrafter"/>
</dbReference>
<dbReference type="PANTHER" id="PTHR22624">
    <property type="entry name" value="CYSTEINE PROTEASE ATG4"/>
    <property type="match status" value="1"/>
</dbReference>
<evidence type="ECO:0000256" key="3">
    <source>
        <dbReference type="ARBA" id="ARBA00022448"/>
    </source>
</evidence>
<evidence type="ECO:0000256" key="10">
    <source>
        <dbReference type="ARBA" id="ARBA00029362"/>
    </source>
</evidence>
<dbReference type="PANTHER" id="PTHR22624:SF49">
    <property type="entry name" value="CYSTEINE PROTEASE"/>
    <property type="match status" value="1"/>
</dbReference>
<keyword evidence="4" id="KW-0963">Cytoplasm</keyword>
<evidence type="ECO:0000313" key="14">
    <source>
        <dbReference type="Proteomes" id="UP000076004"/>
    </source>
</evidence>
<dbReference type="Proteomes" id="UP000076004">
    <property type="component" value="Chromosome 14"/>
</dbReference>
<dbReference type="InterPro" id="IPR038765">
    <property type="entry name" value="Papain-like_cys_pep_sf"/>
</dbReference>
<comment type="similarity">
    <text evidence="2">Belongs to the peptidase C54 family.</text>
</comment>
<reference evidence="13 14" key="1">
    <citation type="journal article" date="2016" name="Nat. Commun.">
        <title>Genomes of cryptic chimpanzee Plasmodium species reveal key evolutionary events leading to human malaria.</title>
        <authorList>
            <person name="Sundararaman S.A."/>
            <person name="Plenderleith L.J."/>
            <person name="Liu W."/>
            <person name="Loy D.E."/>
            <person name="Learn G.H."/>
            <person name="Li Y."/>
            <person name="Shaw K.S."/>
            <person name="Ayouba A."/>
            <person name="Peeters M."/>
            <person name="Speede S."/>
            <person name="Shaw G.M."/>
            <person name="Bushman F.D."/>
            <person name="Brisson D."/>
            <person name="Rayner J.C."/>
            <person name="Sharp P.M."/>
            <person name="Hahn B.H."/>
        </authorList>
    </citation>
    <scope>NUCLEOTIDE SEQUENCE [LARGE SCALE GENOMIC DNA]</scope>
    <source>
        <strain evidence="13 14">SY75</strain>
    </source>
</reference>
<keyword evidence="8" id="KW-0653">Protein transport</keyword>
<dbReference type="GeneID" id="29778470"/>